<dbReference type="EMBL" id="CP014782">
    <property type="protein sequence ID" value="AQS40311.1"/>
    <property type="molecule type" value="Genomic_DNA"/>
</dbReference>
<name>A0A1S6HXS3_9GAMM</name>
<dbReference type="KEGG" id="spsw:Sps_05242"/>
<sequence>MGHTALVIGATGVVGRELVEILSLSADIKKVTTVTRRPIEYRSDKIINYVVEFDRLEQYSSVFKADIIFSCLGTTLKQAGSIERQRQVDVDYQYRAAKLAQSNGINHYLLVSSSGANPNSSSAYLRMKGELEAKVAELGFKRISIIQPSLLLGNRQDFRLGEKLGASLLPLICRLPVLSKYRPITGKQVAVKMCQIALQQVVSVDNNDEPKLQYYRLDKLFD</sequence>
<dbReference type="AlphaFoldDB" id="A0A1S6HXS3"/>
<evidence type="ECO:0000313" key="2">
    <source>
        <dbReference type="EMBL" id="AQS40311.1"/>
    </source>
</evidence>
<gene>
    <name evidence="2" type="ORF">Sps_05242</name>
</gene>
<dbReference type="OrthoDB" id="9798632at2"/>
<reference evidence="2 3" key="1">
    <citation type="submission" date="2016-03" db="EMBL/GenBank/DDBJ databases">
        <title>Complete genome sequence of Shewanella psychrophila WP2, a deep sea bacterium isolated from west Pacific sediment.</title>
        <authorList>
            <person name="Xu G."/>
            <person name="Jian H."/>
        </authorList>
    </citation>
    <scope>NUCLEOTIDE SEQUENCE [LARGE SCALE GENOMIC DNA]</scope>
    <source>
        <strain evidence="2 3">WP2</strain>
    </source>
</reference>
<dbReference type="PANTHER" id="PTHR14097:SF7">
    <property type="entry name" value="OXIDOREDUCTASE HTATIP2"/>
    <property type="match status" value="1"/>
</dbReference>
<evidence type="ECO:0000313" key="3">
    <source>
        <dbReference type="Proteomes" id="UP000189545"/>
    </source>
</evidence>
<dbReference type="Gene3D" id="3.40.50.720">
    <property type="entry name" value="NAD(P)-binding Rossmann-like Domain"/>
    <property type="match status" value="1"/>
</dbReference>
<protein>
    <submittedName>
        <fullName evidence="2">NADH(P)-binding</fullName>
    </submittedName>
</protein>
<dbReference type="Proteomes" id="UP000189545">
    <property type="component" value="Chromosome"/>
</dbReference>
<proteinExistence type="predicted"/>
<dbReference type="SUPFAM" id="SSF51735">
    <property type="entry name" value="NAD(P)-binding Rossmann-fold domains"/>
    <property type="match status" value="1"/>
</dbReference>
<dbReference type="PANTHER" id="PTHR14097">
    <property type="entry name" value="OXIDOREDUCTASE HTATIP2"/>
    <property type="match status" value="1"/>
</dbReference>
<accession>A0A1S6HXS3</accession>
<dbReference type="RefSeq" id="WP_077755115.1">
    <property type="nucleotide sequence ID" value="NZ_CP014782.1"/>
</dbReference>
<dbReference type="Pfam" id="PF13460">
    <property type="entry name" value="NAD_binding_10"/>
    <property type="match status" value="1"/>
</dbReference>
<feature type="domain" description="NAD(P)-binding" evidence="1">
    <location>
        <begin position="9"/>
        <end position="125"/>
    </location>
</feature>
<dbReference type="STRING" id="225848.Sps_05242"/>
<dbReference type="InterPro" id="IPR016040">
    <property type="entry name" value="NAD(P)-bd_dom"/>
</dbReference>
<dbReference type="InterPro" id="IPR036291">
    <property type="entry name" value="NAD(P)-bd_dom_sf"/>
</dbReference>
<evidence type="ECO:0000259" key="1">
    <source>
        <dbReference type="Pfam" id="PF13460"/>
    </source>
</evidence>
<keyword evidence="3" id="KW-1185">Reference proteome</keyword>
<organism evidence="2 3">
    <name type="scientific">Shewanella psychrophila</name>
    <dbReference type="NCBI Taxonomy" id="225848"/>
    <lineage>
        <taxon>Bacteria</taxon>
        <taxon>Pseudomonadati</taxon>
        <taxon>Pseudomonadota</taxon>
        <taxon>Gammaproteobacteria</taxon>
        <taxon>Alteromonadales</taxon>
        <taxon>Shewanellaceae</taxon>
        <taxon>Shewanella</taxon>
    </lineage>
</organism>